<keyword evidence="1" id="KW-0175">Coiled coil</keyword>
<dbReference type="RefSeq" id="XP_001212366.1">
    <property type="nucleotide sequence ID" value="XM_001212366.1"/>
</dbReference>
<protein>
    <submittedName>
        <fullName evidence="3">Uncharacterized protein</fullName>
    </submittedName>
</protein>
<reference evidence="4" key="1">
    <citation type="submission" date="2005-09" db="EMBL/GenBank/DDBJ databases">
        <title>Annotation of the Aspergillus terreus NIH2624 genome.</title>
        <authorList>
            <person name="Birren B.W."/>
            <person name="Lander E.S."/>
            <person name="Galagan J.E."/>
            <person name="Nusbaum C."/>
            <person name="Devon K."/>
            <person name="Henn M."/>
            <person name="Ma L.-J."/>
            <person name="Jaffe D.B."/>
            <person name="Butler J."/>
            <person name="Alvarez P."/>
            <person name="Gnerre S."/>
            <person name="Grabherr M."/>
            <person name="Kleber M."/>
            <person name="Mauceli E.W."/>
            <person name="Brockman W."/>
            <person name="Rounsley S."/>
            <person name="Young S.K."/>
            <person name="LaButti K."/>
            <person name="Pushparaj V."/>
            <person name="DeCaprio D."/>
            <person name="Crawford M."/>
            <person name="Koehrsen M."/>
            <person name="Engels R."/>
            <person name="Montgomery P."/>
            <person name="Pearson M."/>
            <person name="Howarth C."/>
            <person name="Larson L."/>
            <person name="Luoma S."/>
            <person name="White J."/>
            <person name="Alvarado L."/>
            <person name="Kodira C.D."/>
            <person name="Zeng Q."/>
            <person name="Oleary S."/>
            <person name="Yandava C."/>
            <person name="Denning D.W."/>
            <person name="Nierman W.C."/>
            <person name="Milne T."/>
            <person name="Madden K."/>
        </authorList>
    </citation>
    <scope>NUCLEOTIDE SEQUENCE [LARGE SCALE GENOMIC DNA]</scope>
    <source>
        <strain evidence="4">NIH 2624 / FGSC A1156</strain>
    </source>
</reference>
<gene>
    <name evidence="3" type="ORF">ATEG_03188</name>
</gene>
<evidence type="ECO:0000256" key="2">
    <source>
        <dbReference type="SAM" id="MobiDB-lite"/>
    </source>
</evidence>
<dbReference type="AlphaFoldDB" id="Q0CSZ6"/>
<proteinExistence type="predicted"/>
<accession>Q0CSZ6</accession>
<evidence type="ECO:0000313" key="4">
    <source>
        <dbReference type="Proteomes" id="UP000007963"/>
    </source>
</evidence>
<feature type="compositionally biased region" description="Basic and acidic residues" evidence="2">
    <location>
        <begin position="225"/>
        <end position="236"/>
    </location>
</feature>
<organism evidence="3 4">
    <name type="scientific">Aspergillus terreus (strain NIH 2624 / FGSC A1156)</name>
    <dbReference type="NCBI Taxonomy" id="341663"/>
    <lineage>
        <taxon>Eukaryota</taxon>
        <taxon>Fungi</taxon>
        <taxon>Dikarya</taxon>
        <taxon>Ascomycota</taxon>
        <taxon>Pezizomycotina</taxon>
        <taxon>Eurotiomycetes</taxon>
        <taxon>Eurotiomycetidae</taxon>
        <taxon>Eurotiales</taxon>
        <taxon>Aspergillaceae</taxon>
        <taxon>Aspergillus</taxon>
        <taxon>Aspergillus subgen. Circumdati</taxon>
    </lineage>
</organism>
<dbReference type="Proteomes" id="UP000007963">
    <property type="component" value="Unassembled WGS sequence"/>
</dbReference>
<feature type="region of interest" description="Disordered" evidence="2">
    <location>
        <begin position="77"/>
        <end position="248"/>
    </location>
</feature>
<sequence length="396" mass="44713">MPSIRKRTRHSFGGRWTDQERSRLWNLRNSHRKLPWEVFRVVRQPSFCDTWLVLTLKQNYFPSRSINALQKQYSDLGELSNGNNLPSRTSARLGKRTTADNDPATAEPLSKQTRISEPGTEYSPPESEDSSSSDDDDGDVQMDGSRAPRRTPRKQLNRPSRLVRLPLTRTERPHSSTTAAVADEQPEIPSTSASNPVAFPQASRAASPQAEEQPEMTKSPLRPLNTDKEPQRDKRSLSTSPGSREASCDRLGKVVQGFIQSREEHMRARHKAEALVEQLKKALRSEKGEVSHLKDLLEQRGVEVNQLKEFVERTEKIAAERKAQIVRLTAELQDQQARMGQIPLNDPGSARPCPGCTEKEQQIAEKEQKIDMIFKLFGRKRSTVTPIPEAVVPDSE</sequence>
<feature type="compositionally biased region" description="Basic residues" evidence="2">
    <location>
        <begin position="147"/>
        <end position="156"/>
    </location>
</feature>
<name>Q0CSZ6_ASPTN</name>
<dbReference type="EMBL" id="CH476597">
    <property type="protein sequence ID" value="EAU36462.1"/>
    <property type="molecule type" value="Genomic_DNA"/>
</dbReference>
<dbReference type="GeneID" id="4317882"/>
<dbReference type="VEuPathDB" id="FungiDB:ATEG_03188"/>
<feature type="coiled-coil region" evidence="1">
    <location>
        <begin position="262"/>
        <end position="338"/>
    </location>
</feature>
<feature type="compositionally biased region" description="Acidic residues" evidence="2">
    <location>
        <begin position="126"/>
        <end position="140"/>
    </location>
</feature>
<dbReference type="HOGENOM" id="CLU_696353_0_0_1"/>
<feature type="compositionally biased region" description="Polar residues" evidence="2">
    <location>
        <begin position="80"/>
        <end position="90"/>
    </location>
</feature>
<evidence type="ECO:0000313" key="3">
    <source>
        <dbReference type="EMBL" id="EAU36462.1"/>
    </source>
</evidence>
<dbReference type="OrthoDB" id="4508198at2759"/>
<evidence type="ECO:0000256" key="1">
    <source>
        <dbReference type="SAM" id="Coils"/>
    </source>
</evidence>